<accession>A0ABD0K2R9</accession>
<dbReference type="Proteomes" id="UP001519460">
    <property type="component" value="Unassembled WGS sequence"/>
</dbReference>
<keyword evidence="2" id="KW-1185">Reference proteome</keyword>
<organism evidence="1 2">
    <name type="scientific">Batillaria attramentaria</name>
    <dbReference type="NCBI Taxonomy" id="370345"/>
    <lineage>
        <taxon>Eukaryota</taxon>
        <taxon>Metazoa</taxon>
        <taxon>Spiralia</taxon>
        <taxon>Lophotrochozoa</taxon>
        <taxon>Mollusca</taxon>
        <taxon>Gastropoda</taxon>
        <taxon>Caenogastropoda</taxon>
        <taxon>Sorbeoconcha</taxon>
        <taxon>Cerithioidea</taxon>
        <taxon>Batillariidae</taxon>
        <taxon>Batillaria</taxon>
    </lineage>
</organism>
<protein>
    <submittedName>
        <fullName evidence="1">Uncharacterized protein</fullName>
    </submittedName>
</protein>
<dbReference type="AlphaFoldDB" id="A0ABD0K2R9"/>
<proteinExistence type="predicted"/>
<name>A0ABD0K2R9_9CAEN</name>
<comment type="caution">
    <text evidence="1">The sequence shown here is derived from an EMBL/GenBank/DDBJ whole genome shotgun (WGS) entry which is preliminary data.</text>
</comment>
<dbReference type="EMBL" id="JACVVK020000266">
    <property type="protein sequence ID" value="KAK7481150.1"/>
    <property type="molecule type" value="Genomic_DNA"/>
</dbReference>
<sequence length="103" mass="11360">MKDVFHLVDGALWLADRLRDAFMYGQRLLVVENGWAVCGCPKCKLCPSNRAIELGFFFPGGPGRFNLGGPIVLDTIQARSNTRQPPWLSQGMGVLNDGLAIQR</sequence>
<gene>
    <name evidence="1" type="ORF">BaRGS_00027583</name>
</gene>
<evidence type="ECO:0000313" key="2">
    <source>
        <dbReference type="Proteomes" id="UP001519460"/>
    </source>
</evidence>
<evidence type="ECO:0000313" key="1">
    <source>
        <dbReference type="EMBL" id="KAK7481150.1"/>
    </source>
</evidence>
<reference evidence="1 2" key="1">
    <citation type="journal article" date="2023" name="Sci. Data">
        <title>Genome assembly of the Korean intertidal mud-creeper Batillaria attramentaria.</title>
        <authorList>
            <person name="Patra A.K."/>
            <person name="Ho P.T."/>
            <person name="Jun S."/>
            <person name="Lee S.J."/>
            <person name="Kim Y."/>
            <person name="Won Y.J."/>
        </authorList>
    </citation>
    <scope>NUCLEOTIDE SEQUENCE [LARGE SCALE GENOMIC DNA]</scope>
    <source>
        <strain evidence="1">Wonlab-2016</strain>
    </source>
</reference>